<protein>
    <submittedName>
        <fullName evidence="1">Uncharacterized protein</fullName>
    </submittedName>
</protein>
<evidence type="ECO:0000313" key="1">
    <source>
        <dbReference type="EMBL" id="KAJ9077842.1"/>
    </source>
</evidence>
<name>A0ACC2TTA9_9FUNG</name>
<proteinExistence type="predicted"/>
<organism evidence="1 2">
    <name type="scientific">Entomophthora muscae</name>
    <dbReference type="NCBI Taxonomy" id="34485"/>
    <lineage>
        <taxon>Eukaryota</taxon>
        <taxon>Fungi</taxon>
        <taxon>Fungi incertae sedis</taxon>
        <taxon>Zoopagomycota</taxon>
        <taxon>Entomophthoromycotina</taxon>
        <taxon>Entomophthoromycetes</taxon>
        <taxon>Entomophthorales</taxon>
        <taxon>Entomophthoraceae</taxon>
        <taxon>Entomophthora</taxon>
    </lineage>
</organism>
<keyword evidence="2" id="KW-1185">Reference proteome</keyword>
<reference evidence="1" key="1">
    <citation type="submission" date="2022-04" db="EMBL/GenBank/DDBJ databases">
        <title>Genome of the entomopathogenic fungus Entomophthora muscae.</title>
        <authorList>
            <person name="Elya C."/>
            <person name="Lovett B.R."/>
            <person name="Lee E."/>
            <person name="Macias A.M."/>
            <person name="Hajek A.E."/>
            <person name="De Bivort B.L."/>
            <person name="Kasson M.T."/>
            <person name="De Fine Licht H.H."/>
            <person name="Stajich J.E."/>
        </authorList>
    </citation>
    <scope>NUCLEOTIDE SEQUENCE</scope>
    <source>
        <strain evidence="1">Berkeley</strain>
    </source>
</reference>
<evidence type="ECO:0000313" key="2">
    <source>
        <dbReference type="Proteomes" id="UP001165960"/>
    </source>
</evidence>
<dbReference type="EMBL" id="QTSX02002176">
    <property type="protein sequence ID" value="KAJ9077842.1"/>
    <property type="molecule type" value="Genomic_DNA"/>
</dbReference>
<dbReference type="Proteomes" id="UP001165960">
    <property type="component" value="Unassembled WGS sequence"/>
</dbReference>
<sequence length="158" mass="17215">MPFLPSLKKGNSVPLEVPKVPPPAASCAPWVITSLVLMGLNSYFPQLSPVSSLWSPLRAAIPVLHWVASWWFVSPGREPNLRHITTRKPTITKLLPATNSQTLAAIEQMPTDTAQTPTTLASPTCKPSSNQAPMSHPATCQPLPSHASRPVPIHYFRK</sequence>
<comment type="caution">
    <text evidence="1">The sequence shown here is derived from an EMBL/GenBank/DDBJ whole genome shotgun (WGS) entry which is preliminary data.</text>
</comment>
<gene>
    <name evidence="1" type="ORF">DSO57_1012880</name>
</gene>
<accession>A0ACC2TTA9</accession>